<dbReference type="SUPFAM" id="SSF88713">
    <property type="entry name" value="Glycoside hydrolase/deacetylase"/>
    <property type="match status" value="1"/>
</dbReference>
<dbReference type="PANTHER" id="PTHR30292:SF0">
    <property type="entry name" value="5-OXOPROLINASE SUBUNIT A"/>
    <property type="match status" value="1"/>
</dbReference>
<dbReference type="GO" id="GO:0005975">
    <property type="term" value="P:carbohydrate metabolic process"/>
    <property type="evidence" value="ECO:0007669"/>
    <property type="project" value="InterPro"/>
</dbReference>
<dbReference type="PANTHER" id="PTHR30292">
    <property type="entry name" value="UNCHARACTERIZED PROTEIN YBGL-RELATED"/>
    <property type="match status" value="1"/>
</dbReference>
<dbReference type="Gene3D" id="3.20.20.370">
    <property type="entry name" value="Glycoside hydrolase/deacetylase"/>
    <property type="match status" value="1"/>
</dbReference>
<accession>A0A075P2D9</accession>
<dbReference type="AlphaFoldDB" id="A0A075P2D9"/>
<dbReference type="NCBIfam" id="NF003816">
    <property type="entry name" value="PRK05406.1-5"/>
    <property type="match status" value="1"/>
</dbReference>
<dbReference type="eggNOG" id="COG1540">
    <property type="taxonomic scope" value="Bacteria"/>
</dbReference>
<protein>
    <recommendedName>
        <fullName evidence="3">LamB/YcsF family protein</fullName>
    </recommendedName>
</protein>
<organism evidence="1 2">
    <name type="scientific">Alteromonas australica</name>
    <dbReference type="NCBI Taxonomy" id="589873"/>
    <lineage>
        <taxon>Bacteria</taxon>
        <taxon>Pseudomonadati</taxon>
        <taxon>Pseudomonadota</taxon>
        <taxon>Gammaproteobacteria</taxon>
        <taxon>Alteromonadales</taxon>
        <taxon>Alteromonadaceae</taxon>
        <taxon>Alteromonas/Salinimonas group</taxon>
        <taxon>Alteromonas</taxon>
    </lineage>
</organism>
<dbReference type="NCBIfam" id="NF003814">
    <property type="entry name" value="PRK05406.1-3"/>
    <property type="match status" value="1"/>
</dbReference>
<evidence type="ECO:0000313" key="1">
    <source>
        <dbReference type="EMBL" id="AIF99165.1"/>
    </source>
</evidence>
<proteinExistence type="predicted"/>
<gene>
    <name evidence="1" type="ORF">EP13_10975</name>
</gene>
<name>A0A075P2D9_9ALTE</name>
<dbReference type="Pfam" id="PF03746">
    <property type="entry name" value="LamB_YcsF"/>
    <property type="match status" value="1"/>
</dbReference>
<dbReference type="Proteomes" id="UP000056090">
    <property type="component" value="Chromosome"/>
</dbReference>
<sequence>MKLNCDLGESFGAWTMPVDDEIMSIIDQANVACGFHAGDPIVMKQALTLAKQHGVEIGAHPSYPDLQGFGRRSLAMASDELVACVQYQVCALLGMAEVVGAQVTYVKPHGALYNDMMQNTSILRSVMEAVSGVSKNVPLALMIQATPDNFSRQTVADEFGIRLRFEAFADRQYTDDGFLKSRQEPGAVLSEQEALNQAKQLLSEGRVTSVSNRSLLLNADSLCVHGDTPGAVVIARQIKALQVKQSG</sequence>
<reference evidence="1 2" key="1">
    <citation type="submission" date="2014-06" db="EMBL/GenBank/DDBJ databases">
        <title>Genomes of Alteromonas australica, a world apart.</title>
        <authorList>
            <person name="Gonzaga A."/>
            <person name="Lopez-Perez M."/>
            <person name="Rodriguez-Valera F."/>
        </authorList>
    </citation>
    <scope>NUCLEOTIDE SEQUENCE [LARGE SCALE GENOMIC DNA]</scope>
    <source>
        <strain evidence="1 2">H 17</strain>
    </source>
</reference>
<dbReference type="InterPro" id="IPR011330">
    <property type="entry name" value="Glyco_hydro/deAcase_b/a-brl"/>
</dbReference>
<evidence type="ECO:0008006" key="3">
    <source>
        <dbReference type="Google" id="ProtNLM"/>
    </source>
</evidence>
<dbReference type="EMBL" id="CP008849">
    <property type="protein sequence ID" value="AIF99165.1"/>
    <property type="molecule type" value="Genomic_DNA"/>
</dbReference>
<dbReference type="GeneID" id="78255427"/>
<dbReference type="KEGG" id="aal:EP13_10975"/>
<dbReference type="CDD" id="cd10787">
    <property type="entry name" value="LamB_YcsF_like"/>
    <property type="match status" value="1"/>
</dbReference>
<dbReference type="InterPro" id="IPR005501">
    <property type="entry name" value="LamB/YcsF/PxpA-like"/>
</dbReference>
<keyword evidence="2" id="KW-1185">Reference proteome</keyword>
<evidence type="ECO:0000313" key="2">
    <source>
        <dbReference type="Proteomes" id="UP000056090"/>
    </source>
</evidence>
<dbReference type="RefSeq" id="WP_044057284.1">
    <property type="nucleotide sequence ID" value="NZ_CBCSKJ010000001.1"/>
</dbReference>